<dbReference type="AlphaFoldDB" id="A0ABD3BKS9"/>
<evidence type="ECO:0000313" key="7">
    <source>
        <dbReference type="EMBL" id="KAL3617636.1"/>
    </source>
</evidence>
<keyword evidence="6" id="KW-0472">Membrane</keyword>
<dbReference type="Proteomes" id="UP001632038">
    <property type="component" value="Unassembled WGS sequence"/>
</dbReference>
<comment type="caution">
    <text evidence="7">The sequence shown here is derived from an EMBL/GenBank/DDBJ whole genome shotgun (WGS) entry which is preliminary data.</text>
</comment>
<dbReference type="Gene3D" id="3.40.190.10">
    <property type="entry name" value="Periplasmic binding protein-like II"/>
    <property type="match status" value="2"/>
</dbReference>
<keyword evidence="6" id="KW-1133">Transmembrane helix</keyword>
<proteinExistence type="predicted"/>
<feature type="region of interest" description="Disordered" evidence="5">
    <location>
        <begin position="260"/>
        <end position="279"/>
    </location>
</feature>
<evidence type="ECO:0000313" key="8">
    <source>
        <dbReference type="Proteomes" id="UP001632038"/>
    </source>
</evidence>
<sequence length="704" mass="79618">MPIVVIITVKTTLILLYLLLTLIWHNRKIQLFCASTGVGRGGARGGRGWSADPPFPFGDTPFTFDNISGSATGCRRSCVSRPVSSKSEIAWKNLNCRLPENGLELDSGFSELKRQSRLPDKCQEVSCFHSHKRKQFGVKRCTPGFFVDKSTFHLQKSKLDNAKFDLQAKRVHVPRATVGPEEPHAASTSWPDSVTEKQGLDSLDPEMERAEFENFLRFEVPSHPKLHRGQLKNGLRYLILPNKVPPNRKTTMQETIDLEDDDGVGKSEDVENDDDDVGKFEDFEDEDMKLAFERWKSKSYALTVPLRVVALESSVPPVWIREFLRSQGKRVRFRMEFRRSLGDIYHELSNPFKKGKINPKSSVSADLVTLGDSWLNFATSQKLIEPIKGADEQEWFRGLSDKWKVYLRRGANGNLDSQGSVWAVPYRWGSMVIAYNNKQFRKHKLDPVEDWSDLWRPELAGKISMVDSPREIVGAVLKYMGASYNTTNIDSHVFGGKNAVLQQLDLLVQQVRLFDTQHYLKAFRAGDVWVAVGWSSDIIPVAKTMSNVSVIVPKSGASLWADFWAIPATSRLNMDKFGGRVRGPSPLFEQWVNFCLQPERALPFKEEIVAGASPISLEAFLNEEPRERSKGRPKLETNLVANVPPSDILSRCEFLEPLSEDVLSDYQWLMGSLQKSSPSVVDRVRLSISLAVTTFWSRMQFKAA</sequence>
<dbReference type="SUPFAM" id="SSF53850">
    <property type="entry name" value="Periplasmic binding protein-like II"/>
    <property type="match status" value="1"/>
</dbReference>
<evidence type="ECO:0000256" key="1">
    <source>
        <dbReference type="ARBA" id="ARBA00004418"/>
    </source>
</evidence>
<feature type="compositionally biased region" description="Acidic residues" evidence="5">
    <location>
        <begin position="270"/>
        <end position="279"/>
    </location>
</feature>
<dbReference type="PRINTS" id="PR00909">
    <property type="entry name" value="SPERMDNBNDNG"/>
</dbReference>
<evidence type="ECO:0000256" key="2">
    <source>
        <dbReference type="ARBA" id="ARBA00022448"/>
    </source>
</evidence>
<gene>
    <name evidence="7" type="ORF">CASFOL_037957</name>
</gene>
<accession>A0ABD3BKS9</accession>
<comment type="subcellular location">
    <subcellularLocation>
        <location evidence="1">Periplasm</location>
    </subcellularLocation>
</comment>
<evidence type="ECO:0000256" key="3">
    <source>
        <dbReference type="ARBA" id="ARBA00022729"/>
    </source>
</evidence>
<keyword evidence="2" id="KW-0813">Transport</keyword>
<dbReference type="PANTHER" id="PTHR30222:SF17">
    <property type="entry name" value="SPERMIDINE_PUTRESCINE-BINDING PERIPLASMIC PROTEIN"/>
    <property type="match status" value="1"/>
</dbReference>
<name>A0ABD3BKS9_9LAMI</name>
<keyword evidence="6" id="KW-0812">Transmembrane</keyword>
<keyword evidence="8" id="KW-1185">Reference proteome</keyword>
<keyword evidence="3" id="KW-0732">Signal</keyword>
<dbReference type="CDD" id="cd13661">
    <property type="entry name" value="PBP2_PotD_PotF_like_1"/>
    <property type="match status" value="1"/>
</dbReference>
<reference evidence="8" key="1">
    <citation type="journal article" date="2024" name="IScience">
        <title>Strigolactones Initiate the Formation of Haustorium-like Structures in Castilleja.</title>
        <authorList>
            <person name="Buerger M."/>
            <person name="Peterson D."/>
            <person name="Chory J."/>
        </authorList>
    </citation>
    <scope>NUCLEOTIDE SEQUENCE [LARGE SCALE GENOMIC DNA]</scope>
</reference>
<dbReference type="PANTHER" id="PTHR30222">
    <property type="entry name" value="SPERMIDINE/PUTRESCINE-BINDING PERIPLASMIC PROTEIN"/>
    <property type="match status" value="1"/>
</dbReference>
<protein>
    <submittedName>
        <fullName evidence="7">Uncharacterized protein</fullName>
    </submittedName>
</protein>
<feature type="transmembrane region" description="Helical" evidence="6">
    <location>
        <begin position="7"/>
        <end position="25"/>
    </location>
</feature>
<organism evidence="7 8">
    <name type="scientific">Castilleja foliolosa</name>
    <dbReference type="NCBI Taxonomy" id="1961234"/>
    <lineage>
        <taxon>Eukaryota</taxon>
        <taxon>Viridiplantae</taxon>
        <taxon>Streptophyta</taxon>
        <taxon>Embryophyta</taxon>
        <taxon>Tracheophyta</taxon>
        <taxon>Spermatophyta</taxon>
        <taxon>Magnoliopsida</taxon>
        <taxon>eudicotyledons</taxon>
        <taxon>Gunneridae</taxon>
        <taxon>Pentapetalae</taxon>
        <taxon>asterids</taxon>
        <taxon>lamiids</taxon>
        <taxon>Lamiales</taxon>
        <taxon>Orobanchaceae</taxon>
        <taxon>Pedicularideae</taxon>
        <taxon>Castillejinae</taxon>
        <taxon>Castilleja</taxon>
    </lineage>
</organism>
<evidence type="ECO:0000256" key="6">
    <source>
        <dbReference type="SAM" id="Phobius"/>
    </source>
</evidence>
<dbReference type="Pfam" id="PF13343">
    <property type="entry name" value="SBP_bac_6"/>
    <property type="match status" value="1"/>
</dbReference>
<evidence type="ECO:0000256" key="4">
    <source>
        <dbReference type="ARBA" id="ARBA00022764"/>
    </source>
</evidence>
<dbReference type="EMBL" id="JAVIJP010000081">
    <property type="protein sequence ID" value="KAL3617636.1"/>
    <property type="molecule type" value="Genomic_DNA"/>
</dbReference>
<keyword evidence="4" id="KW-0574">Periplasm</keyword>
<feature type="region of interest" description="Disordered" evidence="5">
    <location>
        <begin position="174"/>
        <end position="199"/>
    </location>
</feature>
<dbReference type="InterPro" id="IPR001188">
    <property type="entry name" value="Sperm_putr-bd"/>
</dbReference>
<evidence type="ECO:0000256" key="5">
    <source>
        <dbReference type="SAM" id="MobiDB-lite"/>
    </source>
</evidence>